<protein>
    <recommendedName>
        <fullName evidence="4">DUF3221 domain-containing protein</fullName>
    </recommendedName>
</protein>
<dbReference type="PROSITE" id="PS51257">
    <property type="entry name" value="PROKAR_LIPOPROTEIN"/>
    <property type="match status" value="1"/>
</dbReference>
<comment type="caution">
    <text evidence="2">The sequence shown here is derived from an EMBL/GenBank/DDBJ whole genome shotgun (WGS) entry which is preliminary data.</text>
</comment>
<evidence type="ECO:0000313" key="3">
    <source>
        <dbReference type="Proteomes" id="UP001597493"/>
    </source>
</evidence>
<sequence length="124" mass="13874">MKKLMIILLMVVISACSGGNNSAYIEDQSSVTEQTQTQSSFPYPLVVWNNQKYKMTTEVIDAADKEIGKIVSHSTDEPTETPDNYSNYYKSGTKLWSIKQVDIKEAIAVETEPGKYVKAVSEKQ</sequence>
<dbReference type="RefSeq" id="WP_379274330.1">
    <property type="nucleotide sequence ID" value="NZ_JBHUGT010000043.1"/>
</dbReference>
<keyword evidence="3" id="KW-1185">Reference proteome</keyword>
<evidence type="ECO:0008006" key="4">
    <source>
        <dbReference type="Google" id="ProtNLM"/>
    </source>
</evidence>
<feature type="chain" id="PRO_5046087572" description="DUF3221 domain-containing protein" evidence="1">
    <location>
        <begin position="24"/>
        <end position="124"/>
    </location>
</feature>
<keyword evidence="1" id="KW-0732">Signal</keyword>
<organism evidence="2 3">
    <name type="scientific">Paenibacillus thailandensis</name>
    <dbReference type="NCBI Taxonomy" id="393250"/>
    <lineage>
        <taxon>Bacteria</taxon>
        <taxon>Bacillati</taxon>
        <taxon>Bacillota</taxon>
        <taxon>Bacilli</taxon>
        <taxon>Bacillales</taxon>
        <taxon>Paenibacillaceae</taxon>
        <taxon>Paenibacillus</taxon>
    </lineage>
</organism>
<name>A0ABW5QYK2_9BACL</name>
<dbReference type="EMBL" id="JBHUMY010000013">
    <property type="protein sequence ID" value="MFD2661467.1"/>
    <property type="molecule type" value="Genomic_DNA"/>
</dbReference>
<evidence type="ECO:0000256" key="1">
    <source>
        <dbReference type="SAM" id="SignalP"/>
    </source>
</evidence>
<proteinExistence type="predicted"/>
<evidence type="ECO:0000313" key="2">
    <source>
        <dbReference type="EMBL" id="MFD2661467.1"/>
    </source>
</evidence>
<feature type="signal peptide" evidence="1">
    <location>
        <begin position="1"/>
        <end position="23"/>
    </location>
</feature>
<gene>
    <name evidence="2" type="ORF">ACFSW5_14525</name>
</gene>
<accession>A0ABW5QYK2</accession>
<dbReference type="Proteomes" id="UP001597493">
    <property type="component" value="Unassembled WGS sequence"/>
</dbReference>
<reference evidence="3" key="1">
    <citation type="journal article" date="2019" name="Int. J. Syst. Evol. Microbiol.">
        <title>The Global Catalogue of Microorganisms (GCM) 10K type strain sequencing project: providing services to taxonomists for standard genome sequencing and annotation.</title>
        <authorList>
            <consortium name="The Broad Institute Genomics Platform"/>
            <consortium name="The Broad Institute Genome Sequencing Center for Infectious Disease"/>
            <person name="Wu L."/>
            <person name="Ma J."/>
        </authorList>
    </citation>
    <scope>NUCLEOTIDE SEQUENCE [LARGE SCALE GENOMIC DNA]</scope>
    <source>
        <strain evidence="3">TISTR 1827</strain>
    </source>
</reference>